<comment type="catalytic activity">
    <reaction evidence="15">
        <text>Preferential cleavage: (Ac)2-L-Lys-D-Ala-|-D-Ala. Also transpeptidation of peptidyl-alanyl moieties that are N-acyl substituents of D-alanine.</text>
        <dbReference type="EC" id="3.4.16.4"/>
    </reaction>
</comment>
<evidence type="ECO:0000256" key="16">
    <source>
        <dbReference type="ARBA" id="ARBA00049902"/>
    </source>
</evidence>
<reference evidence="19 20" key="2">
    <citation type="journal article" date="2009" name="Proc. Natl. Acad. Sci. U.S.A.">
        <title>On the chimeric nature, thermophilic origin, and phylogenetic placement of the Thermotogales.</title>
        <authorList>
            <person name="Zhaxybayeva O."/>
            <person name="Swithers K.S."/>
            <person name="Lapierre P."/>
            <person name="Fournier G.P."/>
            <person name="Bickhart D.M."/>
            <person name="DeBoy R.T."/>
            <person name="Nelson K.E."/>
            <person name="Nesbo C.L."/>
            <person name="Doolittle W.F."/>
            <person name="Gogarten J.P."/>
            <person name="Noll K.M."/>
        </authorList>
    </citation>
    <scope>NUCLEOTIDE SEQUENCE [LARGE SCALE GENOMIC DNA]</scope>
    <source>
        <strain evidence="20">ATCC 35602 / DSM 5306 / Rt17-B1</strain>
    </source>
</reference>
<comment type="subcellular location">
    <subcellularLocation>
        <location evidence="1">Cell membrane</location>
    </subcellularLocation>
</comment>
<protein>
    <submittedName>
        <fullName evidence="19">Glycosyl transferase family 51</fullName>
    </submittedName>
</protein>
<evidence type="ECO:0000259" key="18">
    <source>
        <dbReference type="Pfam" id="PF00912"/>
    </source>
</evidence>
<dbReference type="Gene3D" id="1.10.3810.10">
    <property type="entry name" value="Biosynthetic peptidoglycan transglycosylase-like"/>
    <property type="match status" value="1"/>
</dbReference>
<dbReference type="FunFam" id="1.10.3810.10:FF:000001">
    <property type="entry name" value="Penicillin-binding protein 1A"/>
    <property type="match status" value="1"/>
</dbReference>
<evidence type="ECO:0000313" key="20">
    <source>
        <dbReference type="Proteomes" id="UP000002415"/>
    </source>
</evidence>
<evidence type="ECO:0000256" key="3">
    <source>
        <dbReference type="ARBA" id="ARBA00007739"/>
    </source>
</evidence>
<evidence type="ECO:0000256" key="6">
    <source>
        <dbReference type="ARBA" id="ARBA00022670"/>
    </source>
</evidence>
<keyword evidence="13" id="KW-0511">Multifunctional enzyme</keyword>
<dbReference type="GO" id="GO:0030288">
    <property type="term" value="C:outer membrane-bounded periplasmic space"/>
    <property type="evidence" value="ECO:0007669"/>
    <property type="project" value="TreeGrafter"/>
</dbReference>
<dbReference type="Pfam" id="PF00905">
    <property type="entry name" value="Transpeptidase"/>
    <property type="match status" value="1"/>
</dbReference>
<dbReference type="CAZy" id="GT51">
    <property type="family name" value="Glycosyltransferase Family 51"/>
</dbReference>
<dbReference type="Pfam" id="PF00912">
    <property type="entry name" value="Transgly"/>
    <property type="match status" value="1"/>
</dbReference>
<comment type="catalytic activity">
    <reaction evidence="16">
        <text>[GlcNAc-(1-&gt;4)-Mur2Ac(oyl-L-Ala-gamma-D-Glu-L-Lys-D-Ala-D-Ala)](n)-di-trans,octa-cis-undecaprenyl diphosphate + beta-D-GlcNAc-(1-&gt;4)-Mur2Ac(oyl-L-Ala-gamma-D-Glu-L-Lys-D-Ala-D-Ala)-di-trans,octa-cis-undecaprenyl diphosphate = [GlcNAc-(1-&gt;4)-Mur2Ac(oyl-L-Ala-gamma-D-Glu-L-Lys-D-Ala-D-Ala)](n+1)-di-trans,octa-cis-undecaprenyl diphosphate + di-trans,octa-cis-undecaprenyl diphosphate + H(+)</text>
        <dbReference type="Rhea" id="RHEA:23708"/>
        <dbReference type="Rhea" id="RHEA-COMP:9602"/>
        <dbReference type="Rhea" id="RHEA-COMP:9603"/>
        <dbReference type="ChEBI" id="CHEBI:15378"/>
        <dbReference type="ChEBI" id="CHEBI:58405"/>
        <dbReference type="ChEBI" id="CHEBI:60033"/>
        <dbReference type="ChEBI" id="CHEBI:78435"/>
        <dbReference type="EC" id="2.4.99.28"/>
    </reaction>
</comment>
<keyword evidence="5" id="KW-0121">Carboxypeptidase</keyword>
<accession>A7HJ28</accession>
<organism evidence="19 20">
    <name type="scientific">Fervidobacterium nodosum (strain ATCC 35602 / DSM 5306 / Rt17-B1)</name>
    <dbReference type="NCBI Taxonomy" id="381764"/>
    <lineage>
        <taxon>Bacteria</taxon>
        <taxon>Thermotogati</taxon>
        <taxon>Thermotogota</taxon>
        <taxon>Thermotogae</taxon>
        <taxon>Thermotogales</taxon>
        <taxon>Fervidobacteriaceae</taxon>
        <taxon>Fervidobacterium</taxon>
    </lineage>
</organism>
<evidence type="ECO:0000259" key="17">
    <source>
        <dbReference type="Pfam" id="PF00905"/>
    </source>
</evidence>
<dbReference type="GO" id="GO:0008955">
    <property type="term" value="F:peptidoglycan glycosyltransferase activity"/>
    <property type="evidence" value="ECO:0007669"/>
    <property type="project" value="UniProtKB-EC"/>
</dbReference>
<dbReference type="HOGENOM" id="CLU_006354_2_7_0"/>
<evidence type="ECO:0000256" key="14">
    <source>
        <dbReference type="ARBA" id="ARBA00023316"/>
    </source>
</evidence>
<evidence type="ECO:0000256" key="9">
    <source>
        <dbReference type="ARBA" id="ARBA00022801"/>
    </source>
</evidence>
<evidence type="ECO:0000256" key="15">
    <source>
        <dbReference type="ARBA" id="ARBA00034000"/>
    </source>
</evidence>
<keyword evidence="11" id="KW-0573">Peptidoglycan synthesis</keyword>
<dbReference type="InterPro" id="IPR001264">
    <property type="entry name" value="Glyco_trans_51"/>
</dbReference>
<dbReference type="PANTHER" id="PTHR32282">
    <property type="entry name" value="BINDING PROTEIN TRANSPEPTIDASE, PUTATIVE-RELATED"/>
    <property type="match status" value="1"/>
</dbReference>
<dbReference type="eggNOG" id="COG0744">
    <property type="taxonomic scope" value="Bacteria"/>
</dbReference>
<evidence type="ECO:0000256" key="11">
    <source>
        <dbReference type="ARBA" id="ARBA00022984"/>
    </source>
</evidence>
<evidence type="ECO:0000256" key="5">
    <source>
        <dbReference type="ARBA" id="ARBA00022645"/>
    </source>
</evidence>
<dbReference type="GO" id="GO:0008360">
    <property type="term" value="P:regulation of cell shape"/>
    <property type="evidence" value="ECO:0007669"/>
    <property type="project" value="UniProtKB-KW"/>
</dbReference>
<dbReference type="Gene3D" id="3.40.710.10">
    <property type="entry name" value="DD-peptidase/beta-lactamase superfamily"/>
    <property type="match status" value="1"/>
</dbReference>
<keyword evidence="4" id="KW-1003">Cell membrane</keyword>
<name>A7HJ28_FERNB</name>
<dbReference type="PANTHER" id="PTHR32282:SF11">
    <property type="entry name" value="PENICILLIN-BINDING PROTEIN 1B"/>
    <property type="match status" value="1"/>
</dbReference>
<evidence type="ECO:0000256" key="2">
    <source>
        <dbReference type="ARBA" id="ARBA00007090"/>
    </source>
</evidence>
<dbReference type="SUPFAM" id="SSF56601">
    <property type="entry name" value="beta-lactamase/transpeptidase-like"/>
    <property type="match status" value="1"/>
</dbReference>
<evidence type="ECO:0000256" key="13">
    <source>
        <dbReference type="ARBA" id="ARBA00023268"/>
    </source>
</evidence>
<keyword evidence="7" id="KW-0328">Glycosyltransferase</keyword>
<keyword evidence="9" id="KW-0378">Hydrolase</keyword>
<keyword evidence="8 19" id="KW-0808">Transferase</keyword>
<dbReference type="KEGG" id="fno:Fnod_0040"/>
<proteinExistence type="inferred from homology"/>
<dbReference type="EMBL" id="CP000771">
    <property type="protein sequence ID" value="ABS59911.1"/>
    <property type="molecule type" value="Genomic_DNA"/>
</dbReference>
<dbReference type="InterPro" id="IPR050396">
    <property type="entry name" value="Glycosyltr_51/Transpeptidase"/>
</dbReference>
<sequence>MKKLLVFLVTTITVGILVFIFLANIYTSYTKNLEKPVNKIPASLVVEYADGTPLYTPKTIWIDFADIPALLKDSIIASEDKRFYSHSGVDIKGIIRSFFVILTTDEIQGGSTITQQLARTIYLSTERTWKRKIKEALIAFWLEQNYSKEEILEMYINSVYLGNGIYGFPAAAKYYFGKTLNELNPLEVAMLVATLRSPENANPTKPKLNEEFTKIVLKKMFNAGVISEEEYNSSSNKIGKESIQYVGTFKNTFDEELFWMVVLELKELNFDLGSLRNGFRVRTTIDWRLQKLLEKNLDKSNMAGLIIEHTTGKIRAAYGLGILSGRRQIGSVIKPLYYYLAFMGGWNKNDILEDKPITIGLWNPQNFDKQFWNVVTLENALIYSRNVPSVNLFMQLGQNNVKNFLKNTLMIDGYYPNDATISLGTIETSLVDVAKGFEVIFNGGVVLRPKLIEFVRDKDGINYYSYTPEILNVVKPPKGFEERTPVEASILTLQLMEKVVTMGTGRSANIPGRKIYGKTGTAEKNAWFVGGDGRYLFLLTKDGKNLTGGGDVAPIWRKIAENTEIGTIQISLPINKTIREAVKKQDNSTEQILNPTTTLDTTTNLESQLSENQNQGITQNEQTASTNKYDDIYKKIREHSITVDEIVDILKTIDSETQREILSKINEIDPTFASEVYLKLLGGGEF</sequence>
<evidence type="ECO:0000256" key="1">
    <source>
        <dbReference type="ARBA" id="ARBA00004236"/>
    </source>
</evidence>
<comment type="similarity">
    <text evidence="3">In the N-terminal section; belongs to the glycosyltransferase 51 family.</text>
</comment>
<evidence type="ECO:0000256" key="10">
    <source>
        <dbReference type="ARBA" id="ARBA00022960"/>
    </source>
</evidence>
<dbReference type="STRING" id="381764.Fnod_0040"/>
<evidence type="ECO:0000256" key="12">
    <source>
        <dbReference type="ARBA" id="ARBA00023136"/>
    </source>
</evidence>
<dbReference type="GO" id="GO:0009002">
    <property type="term" value="F:serine-type D-Ala-D-Ala carboxypeptidase activity"/>
    <property type="evidence" value="ECO:0007669"/>
    <property type="project" value="UniProtKB-EC"/>
</dbReference>
<dbReference type="InterPro" id="IPR023346">
    <property type="entry name" value="Lysozyme-like_dom_sf"/>
</dbReference>
<comment type="similarity">
    <text evidence="2">In the C-terminal section; belongs to the transpeptidase family.</text>
</comment>
<evidence type="ECO:0000313" key="19">
    <source>
        <dbReference type="EMBL" id="ABS59911.1"/>
    </source>
</evidence>
<dbReference type="InterPro" id="IPR036950">
    <property type="entry name" value="PBP_transglycosylase"/>
</dbReference>
<keyword evidence="10" id="KW-0133">Cell shape</keyword>
<keyword evidence="6" id="KW-0645">Protease</keyword>
<gene>
    <name evidence="19" type="ordered locus">Fnod_0040</name>
</gene>
<evidence type="ECO:0000256" key="8">
    <source>
        <dbReference type="ARBA" id="ARBA00022679"/>
    </source>
</evidence>
<keyword evidence="12" id="KW-0472">Membrane</keyword>
<dbReference type="GO" id="GO:0005886">
    <property type="term" value="C:plasma membrane"/>
    <property type="evidence" value="ECO:0007669"/>
    <property type="project" value="UniProtKB-SubCell"/>
</dbReference>
<dbReference type="GO" id="GO:0009252">
    <property type="term" value="P:peptidoglycan biosynthetic process"/>
    <property type="evidence" value="ECO:0007669"/>
    <property type="project" value="UniProtKB-KW"/>
</dbReference>
<feature type="domain" description="Glycosyl transferase family 51" evidence="18">
    <location>
        <begin position="57"/>
        <end position="220"/>
    </location>
</feature>
<dbReference type="InterPro" id="IPR012338">
    <property type="entry name" value="Beta-lactam/transpept-like"/>
</dbReference>
<feature type="domain" description="Penicillin-binding protein transpeptidase" evidence="17">
    <location>
        <begin position="317"/>
        <end position="559"/>
    </location>
</feature>
<dbReference type="GO" id="GO:0071555">
    <property type="term" value="P:cell wall organization"/>
    <property type="evidence" value="ECO:0007669"/>
    <property type="project" value="UniProtKB-KW"/>
</dbReference>
<dbReference type="AlphaFoldDB" id="A7HJ28"/>
<keyword evidence="20" id="KW-1185">Reference proteome</keyword>
<dbReference type="GO" id="GO:0006508">
    <property type="term" value="P:proteolysis"/>
    <property type="evidence" value="ECO:0007669"/>
    <property type="project" value="UniProtKB-KW"/>
</dbReference>
<keyword evidence="14" id="KW-0961">Cell wall biogenesis/degradation</keyword>
<dbReference type="GO" id="GO:0008658">
    <property type="term" value="F:penicillin binding"/>
    <property type="evidence" value="ECO:0007669"/>
    <property type="project" value="InterPro"/>
</dbReference>
<dbReference type="InterPro" id="IPR001460">
    <property type="entry name" value="PCN-bd_Tpept"/>
</dbReference>
<evidence type="ECO:0000256" key="7">
    <source>
        <dbReference type="ARBA" id="ARBA00022676"/>
    </source>
</evidence>
<evidence type="ECO:0000256" key="4">
    <source>
        <dbReference type="ARBA" id="ARBA00022475"/>
    </source>
</evidence>
<dbReference type="SUPFAM" id="SSF53955">
    <property type="entry name" value="Lysozyme-like"/>
    <property type="match status" value="1"/>
</dbReference>
<dbReference type="Proteomes" id="UP000002415">
    <property type="component" value="Chromosome"/>
</dbReference>
<reference evidence="19 20" key="1">
    <citation type="submission" date="2007-07" db="EMBL/GenBank/DDBJ databases">
        <title>Complete sequence of Fervidobacterium nodosum Rt17-B1.</title>
        <authorList>
            <consortium name="US DOE Joint Genome Institute"/>
            <person name="Copeland A."/>
            <person name="Lucas S."/>
            <person name="Lapidus A."/>
            <person name="Barry K."/>
            <person name="Glavina del Rio T."/>
            <person name="Dalin E."/>
            <person name="Tice H."/>
            <person name="Pitluck S."/>
            <person name="Saunders E."/>
            <person name="Brettin T."/>
            <person name="Bruce D."/>
            <person name="Detter J.C."/>
            <person name="Han C."/>
            <person name="Schmutz J."/>
            <person name="Larimer F."/>
            <person name="Land M."/>
            <person name="Hauser L."/>
            <person name="Kyrpides N."/>
            <person name="Mikhailova N."/>
            <person name="Nelson K."/>
            <person name="Gogarten J.P."/>
            <person name="Noll K."/>
            <person name="Richardson P."/>
        </authorList>
    </citation>
    <scope>NUCLEOTIDE SEQUENCE [LARGE SCALE GENOMIC DNA]</scope>
    <source>
        <strain evidence="20">ATCC 35602 / DSM 5306 / Rt17-B1</strain>
    </source>
</reference>
<dbReference type="RefSeq" id="WP_011993234.1">
    <property type="nucleotide sequence ID" value="NC_009718.1"/>
</dbReference>